<evidence type="ECO:0000313" key="2">
    <source>
        <dbReference type="EnsemblFungi" id="PTTG_31006-t43_1-p1"/>
    </source>
</evidence>
<evidence type="ECO:0000313" key="1">
    <source>
        <dbReference type="EMBL" id="OAV84849.1"/>
    </source>
</evidence>
<gene>
    <name evidence="1" type="ORF">PTTG_31006</name>
</gene>
<reference evidence="2" key="4">
    <citation type="submission" date="2025-05" db="UniProtKB">
        <authorList>
            <consortium name="EnsemblFungi"/>
        </authorList>
    </citation>
    <scope>IDENTIFICATION</scope>
    <source>
        <strain evidence="2">isolate 1-1 / race 1 (BBBD)</strain>
    </source>
</reference>
<dbReference type="EnsemblFungi" id="PTTG_31006-t43_1">
    <property type="protein sequence ID" value="PTTG_31006-t43_1-p1"/>
    <property type="gene ID" value="PTTG_31006"/>
</dbReference>
<dbReference type="Proteomes" id="UP000005240">
    <property type="component" value="Unassembled WGS sequence"/>
</dbReference>
<dbReference type="VEuPathDB" id="FungiDB:PTTG_31006"/>
<feature type="non-terminal residue" evidence="1">
    <location>
        <position position="66"/>
    </location>
</feature>
<protein>
    <submittedName>
        <fullName evidence="1 2">Uncharacterized protein</fullName>
    </submittedName>
</protein>
<reference evidence="1" key="2">
    <citation type="submission" date="2016-05" db="EMBL/GenBank/DDBJ databases">
        <title>Comparative analysis highlights variable genome content of wheat rusts and divergence of the mating loci.</title>
        <authorList>
            <person name="Cuomo C.A."/>
            <person name="Bakkeren G."/>
            <person name="Szabo L."/>
            <person name="Khalil H."/>
            <person name="Joly D."/>
            <person name="Goldberg J."/>
            <person name="Young S."/>
            <person name="Zeng Q."/>
            <person name="Fellers J."/>
        </authorList>
    </citation>
    <scope>NUCLEOTIDE SEQUENCE [LARGE SCALE GENOMIC DNA]</scope>
    <source>
        <strain evidence="1">1-1 BBBD Race 1</strain>
    </source>
</reference>
<dbReference type="AlphaFoldDB" id="A0A180FXI0"/>
<reference evidence="1" key="1">
    <citation type="submission" date="2009-11" db="EMBL/GenBank/DDBJ databases">
        <authorList>
            <consortium name="The Broad Institute Genome Sequencing Platform"/>
            <person name="Ward D."/>
            <person name="Feldgarden M."/>
            <person name="Earl A."/>
            <person name="Young S.K."/>
            <person name="Zeng Q."/>
            <person name="Koehrsen M."/>
            <person name="Alvarado L."/>
            <person name="Berlin A."/>
            <person name="Bochicchio J."/>
            <person name="Borenstein D."/>
            <person name="Chapman S.B."/>
            <person name="Chen Z."/>
            <person name="Engels R."/>
            <person name="Freedman E."/>
            <person name="Gellesch M."/>
            <person name="Goldberg J."/>
            <person name="Griggs A."/>
            <person name="Gujja S."/>
            <person name="Heilman E."/>
            <person name="Heiman D."/>
            <person name="Hepburn T."/>
            <person name="Howarth C."/>
            <person name="Jen D."/>
            <person name="Larson L."/>
            <person name="Lewis B."/>
            <person name="Mehta T."/>
            <person name="Park D."/>
            <person name="Pearson M."/>
            <person name="Roberts A."/>
            <person name="Saif S."/>
            <person name="Shea T."/>
            <person name="Shenoy N."/>
            <person name="Sisk P."/>
            <person name="Stolte C."/>
            <person name="Sykes S."/>
            <person name="Thomson T."/>
            <person name="Walk T."/>
            <person name="White J."/>
            <person name="Yandava C."/>
            <person name="Izard J."/>
            <person name="Baranova O.V."/>
            <person name="Blanton J.M."/>
            <person name="Tanner A.C."/>
            <person name="Dewhirst F.E."/>
            <person name="Haas B."/>
            <person name="Nusbaum C."/>
            <person name="Birren B."/>
        </authorList>
    </citation>
    <scope>NUCLEOTIDE SEQUENCE [LARGE SCALE GENOMIC DNA]</scope>
    <source>
        <strain evidence="1">1-1 BBBD Race 1</strain>
    </source>
</reference>
<dbReference type="OrthoDB" id="5597284at2759"/>
<organism evidence="1">
    <name type="scientific">Puccinia triticina (isolate 1-1 / race 1 (BBBD))</name>
    <name type="common">Brown leaf rust fungus</name>
    <dbReference type="NCBI Taxonomy" id="630390"/>
    <lineage>
        <taxon>Eukaryota</taxon>
        <taxon>Fungi</taxon>
        <taxon>Dikarya</taxon>
        <taxon>Basidiomycota</taxon>
        <taxon>Pucciniomycotina</taxon>
        <taxon>Pucciniomycetes</taxon>
        <taxon>Pucciniales</taxon>
        <taxon>Pucciniaceae</taxon>
        <taxon>Puccinia</taxon>
    </lineage>
</organism>
<feature type="non-terminal residue" evidence="1">
    <location>
        <position position="1"/>
    </location>
</feature>
<keyword evidence="3" id="KW-1185">Reference proteome</keyword>
<evidence type="ECO:0000313" key="3">
    <source>
        <dbReference type="Proteomes" id="UP000005240"/>
    </source>
</evidence>
<dbReference type="EMBL" id="ADAS02010835">
    <property type="protein sequence ID" value="OAV84849.1"/>
    <property type="molecule type" value="Genomic_DNA"/>
</dbReference>
<accession>A0A180FXI0</accession>
<name>A0A180FXI0_PUCT1</name>
<proteinExistence type="predicted"/>
<reference evidence="2 3" key="3">
    <citation type="journal article" date="2017" name="G3 (Bethesda)">
        <title>Comparative analysis highlights variable genome content of wheat rusts and divergence of the mating loci.</title>
        <authorList>
            <person name="Cuomo C.A."/>
            <person name="Bakkeren G."/>
            <person name="Khalil H.B."/>
            <person name="Panwar V."/>
            <person name="Joly D."/>
            <person name="Linning R."/>
            <person name="Sakthikumar S."/>
            <person name="Song X."/>
            <person name="Adiconis X."/>
            <person name="Fan L."/>
            <person name="Goldberg J.M."/>
            <person name="Levin J.Z."/>
            <person name="Young S."/>
            <person name="Zeng Q."/>
            <person name="Anikster Y."/>
            <person name="Bruce M."/>
            <person name="Wang M."/>
            <person name="Yin C."/>
            <person name="McCallum B."/>
            <person name="Szabo L.J."/>
            <person name="Hulbert S."/>
            <person name="Chen X."/>
            <person name="Fellers J.P."/>
        </authorList>
    </citation>
    <scope>NUCLEOTIDE SEQUENCE</scope>
    <source>
        <strain evidence="3">Isolate 1-1 / race 1 (BBBD)</strain>
        <strain evidence="2">isolate 1-1 / race 1 (BBBD)</strain>
    </source>
</reference>
<sequence length="66" mass="7560">YSPYELVFGQRAALPIDLDIEPYLGVDWEEVRDTAGLLVARLKQLEQSEESRAVAYKRMMKARGES</sequence>